<dbReference type="SUPFAM" id="SSF81296">
    <property type="entry name" value="E set domains"/>
    <property type="match status" value="1"/>
</dbReference>
<dbReference type="GO" id="GO:0016020">
    <property type="term" value="C:membrane"/>
    <property type="evidence" value="ECO:0007669"/>
    <property type="project" value="TreeGrafter"/>
</dbReference>
<comment type="similarity">
    <text evidence="2">Belongs to the Rho GDI family.</text>
</comment>
<dbReference type="OrthoDB" id="1683373at2759"/>
<dbReference type="InterPro" id="IPR000406">
    <property type="entry name" value="Rho_GDI"/>
</dbReference>
<comment type="subcellular location">
    <subcellularLocation>
        <location evidence="1">Cytoplasm</location>
    </subcellularLocation>
</comment>
<name>A0A0C2GZF1_9BILA</name>
<keyword evidence="3" id="KW-0963">Cytoplasm</keyword>
<accession>A0A0C2GZF1</accession>
<dbReference type="Proteomes" id="UP000054047">
    <property type="component" value="Unassembled WGS sequence"/>
</dbReference>
<dbReference type="Gene3D" id="2.70.50.30">
    <property type="entry name" value="Coagulation Factor XIII, subunit A, domain 1"/>
    <property type="match status" value="1"/>
</dbReference>
<dbReference type="Pfam" id="PF02115">
    <property type="entry name" value="Rho_GDI"/>
    <property type="match status" value="1"/>
</dbReference>
<evidence type="ECO:0000313" key="5">
    <source>
        <dbReference type="Proteomes" id="UP000054047"/>
    </source>
</evidence>
<dbReference type="GO" id="GO:0005094">
    <property type="term" value="F:Rho GDP-dissociation inhibitor activity"/>
    <property type="evidence" value="ECO:0007669"/>
    <property type="project" value="InterPro"/>
</dbReference>
<evidence type="ECO:0000313" key="4">
    <source>
        <dbReference type="EMBL" id="KIH66850.1"/>
    </source>
</evidence>
<dbReference type="GO" id="GO:0007266">
    <property type="term" value="P:Rho protein signal transduction"/>
    <property type="evidence" value="ECO:0007669"/>
    <property type="project" value="InterPro"/>
</dbReference>
<dbReference type="GO" id="GO:0005829">
    <property type="term" value="C:cytosol"/>
    <property type="evidence" value="ECO:0007669"/>
    <property type="project" value="TreeGrafter"/>
</dbReference>
<dbReference type="PRINTS" id="PR00492">
    <property type="entry name" value="RHOGDI"/>
</dbReference>
<dbReference type="AlphaFoldDB" id="A0A0C2GZF1"/>
<dbReference type="PANTHER" id="PTHR10980">
    <property type="entry name" value="RHO GDP-DISSOCIATION INHIBITOR"/>
    <property type="match status" value="1"/>
</dbReference>
<organism evidence="4 5">
    <name type="scientific">Ancylostoma duodenale</name>
    <dbReference type="NCBI Taxonomy" id="51022"/>
    <lineage>
        <taxon>Eukaryota</taxon>
        <taxon>Metazoa</taxon>
        <taxon>Ecdysozoa</taxon>
        <taxon>Nematoda</taxon>
        <taxon>Chromadorea</taxon>
        <taxon>Rhabditida</taxon>
        <taxon>Rhabditina</taxon>
        <taxon>Rhabditomorpha</taxon>
        <taxon>Strongyloidea</taxon>
        <taxon>Ancylostomatidae</taxon>
        <taxon>Ancylostomatinae</taxon>
        <taxon>Ancylostoma</taxon>
    </lineage>
</organism>
<keyword evidence="5" id="KW-1185">Reference proteome</keyword>
<evidence type="ECO:0000256" key="3">
    <source>
        <dbReference type="ARBA" id="ARBA00022490"/>
    </source>
</evidence>
<dbReference type="PANTHER" id="PTHR10980:SF3">
    <property type="entry name" value="LD16419P"/>
    <property type="match status" value="1"/>
</dbReference>
<reference evidence="4 5" key="1">
    <citation type="submission" date="2013-12" db="EMBL/GenBank/DDBJ databases">
        <title>Draft genome of the parsitic nematode Ancylostoma duodenale.</title>
        <authorList>
            <person name="Mitreva M."/>
        </authorList>
    </citation>
    <scope>NUCLEOTIDE SEQUENCE [LARGE SCALE GENOMIC DNA]</scope>
    <source>
        <strain evidence="4 5">Zhejiang</strain>
    </source>
</reference>
<evidence type="ECO:0000256" key="2">
    <source>
        <dbReference type="ARBA" id="ARBA00009758"/>
    </source>
</evidence>
<sequence length="90" mass="10477">MRLSFFITADANNLKYIQKVSRFRVNVTKKVFTIGSYTLSNTLQSFVLPPEIAPEGLFHRGKHKVKSQILDENGREHISWQWTLKIVRDS</sequence>
<proteinExistence type="inferred from homology"/>
<protein>
    <submittedName>
        <fullName evidence="4">Uncharacterized protein</fullName>
    </submittedName>
</protein>
<dbReference type="EMBL" id="KN726938">
    <property type="protein sequence ID" value="KIH66850.1"/>
    <property type="molecule type" value="Genomic_DNA"/>
</dbReference>
<dbReference type="InterPro" id="IPR014756">
    <property type="entry name" value="Ig_E-set"/>
</dbReference>
<evidence type="ECO:0000256" key="1">
    <source>
        <dbReference type="ARBA" id="ARBA00004496"/>
    </source>
</evidence>
<gene>
    <name evidence="4" type="ORF">ANCDUO_02820</name>
</gene>
<dbReference type="InterPro" id="IPR024792">
    <property type="entry name" value="RhoGDI_dom_sf"/>
</dbReference>